<evidence type="ECO:0000313" key="4">
    <source>
        <dbReference type="Proteomes" id="UP001260959"/>
    </source>
</evidence>
<reference evidence="3 4" key="1">
    <citation type="submission" date="2023-08" db="EMBL/GenBank/DDBJ databases">
        <authorList>
            <person name="Maltman C."/>
        </authorList>
    </citation>
    <scope>NUCLEOTIDE SEQUENCE [LARGE SCALE GENOMIC DNA]</scope>
    <source>
        <strain evidence="3 4">ES2</strain>
    </source>
</reference>
<accession>A0ABU1DZR8</accession>
<dbReference type="NCBIfam" id="TIGR04183">
    <property type="entry name" value="Por_Secre_tail"/>
    <property type="match status" value="1"/>
</dbReference>
<proteinExistence type="predicted"/>
<dbReference type="InterPro" id="IPR026444">
    <property type="entry name" value="Secre_tail"/>
</dbReference>
<dbReference type="Pfam" id="PF18962">
    <property type="entry name" value="Por_Secre_tail"/>
    <property type="match status" value="1"/>
</dbReference>
<protein>
    <submittedName>
        <fullName evidence="3">T9SS type A sorting domain-containing protein</fullName>
    </submittedName>
</protein>
<dbReference type="EMBL" id="JAVIXS010000001">
    <property type="protein sequence ID" value="MDR4951021.1"/>
    <property type="molecule type" value="Genomic_DNA"/>
</dbReference>
<feature type="domain" description="Secretion system C-terminal sorting" evidence="2">
    <location>
        <begin position="12"/>
        <end position="84"/>
    </location>
</feature>
<evidence type="ECO:0000256" key="1">
    <source>
        <dbReference type="ARBA" id="ARBA00022729"/>
    </source>
</evidence>
<gene>
    <name evidence="3" type="ORF">REB14_02345</name>
</gene>
<keyword evidence="4" id="KW-1185">Reference proteome</keyword>
<comment type="caution">
    <text evidence="3">The sequence shown here is derived from an EMBL/GenBank/DDBJ whole genome shotgun (WGS) entry which is preliminary data.</text>
</comment>
<name>A0ABU1DZR8_9FLAO</name>
<sequence length="88" mass="9851">MNIPKNHEFNMVYPAPAVDYLNVKVSSDKKVKAVSVVNTMGREVFHTEQISLEGQSVKIDVQKLMTGNYIVNVMFTDGSQSSAKFLKK</sequence>
<dbReference type="Proteomes" id="UP001260959">
    <property type="component" value="Unassembled WGS sequence"/>
</dbReference>
<organism evidence="3 4">
    <name type="scientific">Chryseobacterium metallicongregator</name>
    <dbReference type="NCBI Taxonomy" id="3073042"/>
    <lineage>
        <taxon>Bacteria</taxon>
        <taxon>Pseudomonadati</taxon>
        <taxon>Bacteroidota</taxon>
        <taxon>Flavobacteriia</taxon>
        <taxon>Flavobacteriales</taxon>
        <taxon>Weeksellaceae</taxon>
        <taxon>Chryseobacterium group</taxon>
        <taxon>Chryseobacterium</taxon>
    </lineage>
</organism>
<keyword evidence="1" id="KW-0732">Signal</keyword>
<evidence type="ECO:0000313" key="3">
    <source>
        <dbReference type="EMBL" id="MDR4951021.1"/>
    </source>
</evidence>
<evidence type="ECO:0000259" key="2">
    <source>
        <dbReference type="Pfam" id="PF18962"/>
    </source>
</evidence>
<dbReference type="RefSeq" id="WP_158521366.1">
    <property type="nucleotide sequence ID" value="NZ_JAVIXS010000001.1"/>
</dbReference>